<dbReference type="EMBL" id="QGTX01000001">
    <property type="protein sequence ID" value="PWW21513.1"/>
    <property type="molecule type" value="Genomic_DNA"/>
</dbReference>
<dbReference type="InterPro" id="IPR029058">
    <property type="entry name" value="AB_hydrolase_fold"/>
</dbReference>
<evidence type="ECO:0000259" key="1">
    <source>
        <dbReference type="Pfam" id="PF12697"/>
    </source>
</evidence>
<dbReference type="OrthoDB" id="63519at2"/>
<gene>
    <name evidence="2" type="ORF">JD79_00646</name>
</gene>
<dbReference type="SUPFAM" id="SSF53474">
    <property type="entry name" value="alpha/beta-Hydrolases"/>
    <property type="match status" value="1"/>
</dbReference>
<dbReference type="Proteomes" id="UP000246661">
    <property type="component" value="Unassembled WGS sequence"/>
</dbReference>
<dbReference type="Gene3D" id="3.40.50.1820">
    <property type="entry name" value="alpha/beta hydrolase"/>
    <property type="match status" value="1"/>
</dbReference>
<dbReference type="Pfam" id="PF12697">
    <property type="entry name" value="Abhydrolase_6"/>
    <property type="match status" value="1"/>
</dbReference>
<protein>
    <submittedName>
        <fullName evidence="2">Pimeloyl-ACP methyl ester carboxylesterase</fullName>
    </submittedName>
</protein>
<dbReference type="PANTHER" id="PTHR43194">
    <property type="entry name" value="HYDROLASE ALPHA/BETA FOLD FAMILY"/>
    <property type="match status" value="1"/>
</dbReference>
<feature type="domain" description="AB hydrolase-1" evidence="1">
    <location>
        <begin position="34"/>
        <end position="244"/>
    </location>
</feature>
<proteinExistence type="predicted"/>
<dbReference type="InterPro" id="IPR050228">
    <property type="entry name" value="Carboxylesterase_BioH"/>
</dbReference>
<reference evidence="3" key="1">
    <citation type="submission" date="2018-05" db="EMBL/GenBank/DDBJ databases">
        <authorList>
            <person name="Klenk H.-P."/>
            <person name="Huntemann M."/>
            <person name="Clum A."/>
            <person name="Pillay M."/>
            <person name="Palaniappan K."/>
            <person name="Varghese N."/>
            <person name="Mikhailova N."/>
            <person name="Stamatis D."/>
            <person name="Reddy T."/>
            <person name="Daum C."/>
            <person name="Shapiro N."/>
            <person name="Ivanova N."/>
            <person name="Kyrpides N."/>
            <person name="Woyke T."/>
        </authorList>
    </citation>
    <scope>NUCLEOTIDE SEQUENCE [LARGE SCALE GENOMIC DNA]</scope>
    <source>
        <strain evidence="3">DSM 45417</strain>
    </source>
</reference>
<name>A0A317QES5_9ACTN</name>
<accession>A0A317QES5</accession>
<evidence type="ECO:0000313" key="3">
    <source>
        <dbReference type="Proteomes" id="UP000246661"/>
    </source>
</evidence>
<dbReference type="InterPro" id="IPR000073">
    <property type="entry name" value="AB_hydrolase_1"/>
</dbReference>
<evidence type="ECO:0000313" key="2">
    <source>
        <dbReference type="EMBL" id="PWW21513.1"/>
    </source>
</evidence>
<keyword evidence="3" id="KW-1185">Reference proteome</keyword>
<dbReference type="GO" id="GO:0003824">
    <property type="term" value="F:catalytic activity"/>
    <property type="evidence" value="ECO:0007669"/>
    <property type="project" value="UniProtKB-ARBA"/>
</dbReference>
<organism evidence="2 3">
    <name type="scientific">Geodermatophilus normandii</name>
    <dbReference type="NCBI Taxonomy" id="1137989"/>
    <lineage>
        <taxon>Bacteria</taxon>
        <taxon>Bacillati</taxon>
        <taxon>Actinomycetota</taxon>
        <taxon>Actinomycetes</taxon>
        <taxon>Geodermatophilales</taxon>
        <taxon>Geodermatophilaceae</taxon>
        <taxon>Geodermatophilus</taxon>
    </lineage>
</organism>
<dbReference type="AlphaFoldDB" id="A0A317QES5"/>
<dbReference type="PANTHER" id="PTHR43194:SF2">
    <property type="entry name" value="PEROXISOMAL MEMBRANE PROTEIN LPX1"/>
    <property type="match status" value="1"/>
</dbReference>
<comment type="caution">
    <text evidence="2">The sequence shown here is derived from an EMBL/GenBank/DDBJ whole genome shotgun (WGS) entry which is preliminary data.</text>
</comment>
<sequence>MRTVRSTDGTPIAVDDEGSGPPLVLVTGALCDRRSPAGLVPLLAGSATVHTYDRRGRGSSGDTAPYAVEREIDDLAAVIGSTGGTALVYGHSSGARLALAAAAAGVPIDRLAVYEPPFRSGTGDADAAVLRRRVEHLLEEGDRRGAVTAHLVGSGIPEPVVQQMHGAPWWPAVEALAHTLPYDQALCGDLSLPTDQLASISIPTLVLGGGASGADWRAALREVAATVPDGRYAEVPGQGHVPAHEVLAPVLAGFLTGNQAPTR</sequence>